<protein>
    <submittedName>
        <fullName evidence="1">Uncharacterized protein</fullName>
    </submittedName>
</protein>
<accession>A0A645IP13</accession>
<sequence length="90" mass="9727">MPCVCRHIQNHLVEIPVKPEPQGTAVAGTIDDPRFGIVVHAGIPDVMLAVAVIILRVKNLEVLSRVLKIQLKIVDAIVIDADKLSKGVDC</sequence>
<organism evidence="1">
    <name type="scientific">bioreactor metagenome</name>
    <dbReference type="NCBI Taxonomy" id="1076179"/>
    <lineage>
        <taxon>unclassified sequences</taxon>
        <taxon>metagenomes</taxon>
        <taxon>ecological metagenomes</taxon>
    </lineage>
</organism>
<proteinExistence type="predicted"/>
<dbReference type="AlphaFoldDB" id="A0A645IP13"/>
<name>A0A645IP13_9ZZZZ</name>
<dbReference type="EMBL" id="VSSQ01113922">
    <property type="protein sequence ID" value="MPN50084.1"/>
    <property type="molecule type" value="Genomic_DNA"/>
</dbReference>
<reference evidence="1" key="1">
    <citation type="submission" date="2019-08" db="EMBL/GenBank/DDBJ databases">
        <authorList>
            <person name="Kucharzyk K."/>
            <person name="Murdoch R.W."/>
            <person name="Higgins S."/>
            <person name="Loffler F."/>
        </authorList>
    </citation>
    <scope>NUCLEOTIDE SEQUENCE</scope>
</reference>
<gene>
    <name evidence="1" type="ORF">SDC9_197710</name>
</gene>
<evidence type="ECO:0000313" key="1">
    <source>
        <dbReference type="EMBL" id="MPN50084.1"/>
    </source>
</evidence>
<comment type="caution">
    <text evidence="1">The sequence shown here is derived from an EMBL/GenBank/DDBJ whole genome shotgun (WGS) entry which is preliminary data.</text>
</comment>